<organism evidence="1 2">
    <name type="scientific">Steinernema carpocapsae</name>
    <name type="common">Entomopathogenic nematode</name>
    <dbReference type="NCBI Taxonomy" id="34508"/>
    <lineage>
        <taxon>Eukaryota</taxon>
        <taxon>Metazoa</taxon>
        <taxon>Ecdysozoa</taxon>
        <taxon>Nematoda</taxon>
        <taxon>Chromadorea</taxon>
        <taxon>Rhabditida</taxon>
        <taxon>Tylenchina</taxon>
        <taxon>Panagrolaimomorpha</taxon>
        <taxon>Strongyloidoidea</taxon>
        <taxon>Steinernematidae</taxon>
        <taxon>Steinernema</taxon>
    </lineage>
</organism>
<evidence type="ECO:0000313" key="1">
    <source>
        <dbReference type="EMBL" id="TKR80193.1"/>
    </source>
</evidence>
<comment type="caution">
    <text evidence="1">The sequence shown here is derived from an EMBL/GenBank/DDBJ whole genome shotgun (WGS) entry which is preliminary data.</text>
</comment>
<proteinExistence type="predicted"/>
<dbReference type="AlphaFoldDB" id="A0A4U5NCH2"/>
<reference evidence="1 2" key="1">
    <citation type="journal article" date="2015" name="Genome Biol.">
        <title>Comparative genomics of Steinernema reveals deeply conserved gene regulatory networks.</title>
        <authorList>
            <person name="Dillman A.R."/>
            <person name="Macchietto M."/>
            <person name="Porter C.F."/>
            <person name="Rogers A."/>
            <person name="Williams B."/>
            <person name="Antoshechkin I."/>
            <person name="Lee M.M."/>
            <person name="Goodwin Z."/>
            <person name="Lu X."/>
            <person name="Lewis E.E."/>
            <person name="Goodrich-Blair H."/>
            <person name="Stock S.P."/>
            <person name="Adams B.J."/>
            <person name="Sternberg P.W."/>
            <person name="Mortazavi A."/>
        </authorList>
    </citation>
    <scope>NUCLEOTIDE SEQUENCE [LARGE SCALE GENOMIC DNA]</scope>
    <source>
        <strain evidence="1 2">ALL</strain>
    </source>
</reference>
<keyword evidence="2" id="KW-1185">Reference proteome</keyword>
<evidence type="ECO:0000313" key="2">
    <source>
        <dbReference type="Proteomes" id="UP000298663"/>
    </source>
</evidence>
<dbReference type="Proteomes" id="UP000298663">
    <property type="component" value="Unassembled WGS sequence"/>
</dbReference>
<name>A0A4U5NCH2_STECR</name>
<sequence>MYSRMKTFKPVLQTATLESALQKWPSEISLSKDSVGGTSRAENRQSGKRYFRSRWIGSCFTKTRRTFLL</sequence>
<gene>
    <name evidence="1" type="ORF">L596_014305</name>
</gene>
<accession>A0A4U5NCH2</accession>
<dbReference type="EMBL" id="AZBU02000004">
    <property type="protein sequence ID" value="TKR80193.1"/>
    <property type="molecule type" value="Genomic_DNA"/>
</dbReference>
<protein>
    <submittedName>
        <fullName evidence="1">Uncharacterized protein</fullName>
    </submittedName>
</protein>
<reference evidence="1 2" key="2">
    <citation type="journal article" date="2019" name="G3 (Bethesda)">
        <title>Hybrid Assembly of the Genome of the Entomopathogenic Nematode Steinernema carpocapsae Identifies the X-Chromosome.</title>
        <authorList>
            <person name="Serra L."/>
            <person name="Macchietto M."/>
            <person name="Macias-Munoz A."/>
            <person name="McGill C.J."/>
            <person name="Rodriguez I.M."/>
            <person name="Rodriguez B."/>
            <person name="Murad R."/>
            <person name="Mortazavi A."/>
        </authorList>
    </citation>
    <scope>NUCLEOTIDE SEQUENCE [LARGE SCALE GENOMIC DNA]</scope>
    <source>
        <strain evidence="1 2">ALL</strain>
    </source>
</reference>